<dbReference type="InterPro" id="IPR036005">
    <property type="entry name" value="Creatinase/aminopeptidase-like"/>
</dbReference>
<dbReference type="Gene3D" id="3.90.230.10">
    <property type="entry name" value="Creatinase/methionine aminopeptidase superfamily"/>
    <property type="match status" value="1"/>
</dbReference>
<dbReference type="Pfam" id="PF01321">
    <property type="entry name" value="Creatinase_N"/>
    <property type="match status" value="1"/>
</dbReference>
<dbReference type="EMBL" id="CP000473">
    <property type="protein sequence ID" value="ABJ88341.1"/>
    <property type="molecule type" value="Genomic_DNA"/>
</dbReference>
<evidence type="ECO:0000256" key="4">
    <source>
        <dbReference type="ARBA" id="ARBA00023049"/>
    </source>
</evidence>
<dbReference type="STRING" id="234267.Acid_7433"/>
<evidence type="ECO:0000256" key="2">
    <source>
        <dbReference type="ARBA" id="ARBA00022723"/>
    </source>
</evidence>
<gene>
    <name evidence="7" type="ordered locus">Acid_7433</name>
</gene>
<keyword evidence="3" id="KW-0378">Hydrolase</keyword>
<feature type="domain" description="Creatinase N-terminal" evidence="6">
    <location>
        <begin position="9"/>
        <end position="134"/>
    </location>
</feature>
<keyword evidence="2" id="KW-0479">Metal-binding</keyword>
<evidence type="ECO:0000313" key="7">
    <source>
        <dbReference type="EMBL" id="ABJ88341.1"/>
    </source>
</evidence>
<dbReference type="GO" id="GO:0006508">
    <property type="term" value="P:proteolysis"/>
    <property type="evidence" value="ECO:0007669"/>
    <property type="project" value="UniProtKB-KW"/>
</dbReference>
<dbReference type="InterPro" id="IPR000994">
    <property type="entry name" value="Pept_M24"/>
</dbReference>
<dbReference type="CDD" id="cd01092">
    <property type="entry name" value="APP-like"/>
    <property type="match status" value="1"/>
</dbReference>
<proteinExistence type="predicted"/>
<dbReference type="eggNOG" id="COG0006">
    <property type="taxonomic scope" value="Bacteria"/>
</dbReference>
<keyword evidence="4" id="KW-0482">Metalloprotease</keyword>
<dbReference type="InterPro" id="IPR050659">
    <property type="entry name" value="Peptidase_M24B"/>
</dbReference>
<protein>
    <submittedName>
        <fullName evidence="7">Peptidase M24</fullName>
    </submittedName>
</protein>
<evidence type="ECO:0000259" key="5">
    <source>
        <dbReference type="Pfam" id="PF00557"/>
    </source>
</evidence>
<dbReference type="GO" id="GO:0008235">
    <property type="term" value="F:metalloexopeptidase activity"/>
    <property type="evidence" value="ECO:0007669"/>
    <property type="project" value="UniProtKB-ARBA"/>
</dbReference>
<sequence length="360" mass="39491">MANKDYEQRRRSVAAGLRERKLDVLLVSHSPNLRYLSGFTGSNGALLVLPGKSILFTDPRYQIQAAQESSCQIRIVKGPLVTGLLAAIQKLGVKRIGYEPARMTCDFYDALKAGLTLRASLEPVREWIEEMRMVKSEAELALIRRSVETNSRAFEQTIARIKPGIKEQDLAAEFEYRMRRLGAEKPSFESIVATGVRSALPHAQPTAMRLADGDLVVVDMGAFQDGYASDMTRMLSVGPPNSKAKRMYRAVLEAQLAAIDAVRAGAATARVDGAARKVLKSYGLDRAFIHSTGHGLGLEIHEPPRLGKRDKMRLQTGMAITIEPGAYLEGFGGVRIEDTVVVTDTGCEILTPTSKDLYIV</sequence>
<dbReference type="InterPro" id="IPR029149">
    <property type="entry name" value="Creatin/AminoP/Spt16_N"/>
</dbReference>
<dbReference type="InParanoid" id="Q01PS9"/>
<dbReference type="InterPro" id="IPR001714">
    <property type="entry name" value="Pept_M24_MAP"/>
</dbReference>
<evidence type="ECO:0000259" key="6">
    <source>
        <dbReference type="Pfam" id="PF01321"/>
    </source>
</evidence>
<dbReference type="OrthoDB" id="9806388at2"/>
<dbReference type="FunCoup" id="Q01PS9">
    <property type="interactions" value="86"/>
</dbReference>
<dbReference type="Pfam" id="PF00557">
    <property type="entry name" value="Peptidase_M24"/>
    <property type="match status" value="1"/>
</dbReference>
<dbReference type="GO" id="GO:0046872">
    <property type="term" value="F:metal ion binding"/>
    <property type="evidence" value="ECO:0007669"/>
    <property type="project" value="UniProtKB-KW"/>
</dbReference>
<feature type="domain" description="Peptidase M24" evidence="5">
    <location>
        <begin position="142"/>
        <end position="344"/>
    </location>
</feature>
<dbReference type="InterPro" id="IPR001131">
    <property type="entry name" value="Peptidase_M24B_aminopep-P_CS"/>
</dbReference>
<reference evidence="7" key="1">
    <citation type="submission" date="2006-10" db="EMBL/GenBank/DDBJ databases">
        <title>Complete sequence of Solibacter usitatus Ellin6076.</title>
        <authorList>
            <consortium name="US DOE Joint Genome Institute"/>
            <person name="Copeland A."/>
            <person name="Lucas S."/>
            <person name="Lapidus A."/>
            <person name="Barry K."/>
            <person name="Detter J.C."/>
            <person name="Glavina del Rio T."/>
            <person name="Hammon N."/>
            <person name="Israni S."/>
            <person name="Dalin E."/>
            <person name="Tice H."/>
            <person name="Pitluck S."/>
            <person name="Thompson L.S."/>
            <person name="Brettin T."/>
            <person name="Bruce D."/>
            <person name="Han C."/>
            <person name="Tapia R."/>
            <person name="Gilna P."/>
            <person name="Schmutz J."/>
            <person name="Larimer F."/>
            <person name="Land M."/>
            <person name="Hauser L."/>
            <person name="Kyrpides N."/>
            <person name="Mikhailova N."/>
            <person name="Janssen P.H."/>
            <person name="Kuske C.R."/>
            <person name="Richardson P."/>
        </authorList>
    </citation>
    <scope>NUCLEOTIDE SEQUENCE</scope>
    <source>
        <strain evidence="7">Ellin6076</strain>
    </source>
</reference>
<dbReference type="AlphaFoldDB" id="Q01PS9"/>
<dbReference type="InterPro" id="IPR000587">
    <property type="entry name" value="Creatinase_N"/>
</dbReference>
<accession>Q01PS9</accession>
<dbReference type="PROSITE" id="PS00491">
    <property type="entry name" value="PROLINE_PEPTIDASE"/>
    <property type="match status" value="1"/>
</dbReference>
<organism evidence="7">
    <name type="scientific">Solibacter usitatus (strain Ellin6076)</name>
    <dbReference type="NCBI Taxonomy" id="234267"/>
    <lineage>
        <taxon>Bacteria</taxon>
        <taxon>Pseudomonadati</taxon>
        <taxon>Acidobacteriota</taxon>
        <taxon>Terriglobia</taxon>
        <taxon>Bryobacterales</taxon>
        <taxon>Solibacteraceae</taxon>
        <taxon>Candidatus Solibacter</taxon>
    </lineage>
</organism>
<dbReference type="PANTHER" id="PTHR46112:SF3">
    <property type="entry name" value="AMINOPEPTIDASE YPDF"/>
    <property type="match status" value="1"/>
</dbReference>
<dbReference type="SUPFAM" id="SSF53092">
    <property type="entry name" value="Creatinase/prolidase N-terminal domain"/>
    <property type="match status" value="1"/>
</dbReference>
<dbReference type="GO" id="GO:0004177">
    <property type="term" value="F:aminopeptidase activity"/>
    <property type="evidence" value="ECO:0007669"/>
    <property type="project" value="UniProtKB-ARBA"/>
</dbReference>
<dbReference type="Gene3D" id="3.40.350.10">
    <property type="entry name" value="Creatinase/prolidase N-terminal domain"/>
    <property type="match status" value="1"/>
</dbReference>
<keyword evidence="1" id="KW-0645">Protease</keyword>
<dbReference type="KEGG" id="sus:Acid_7433"/>
<evidence type="ECO:0000256" key="1">
    <source>
        <dbReference type="ARBA" id="ARBA00022670"/>
    </source>
</evidence>
<dbReference type="HOGENOM" id="CLU_017266_4_2_0"/>
<dbReference type="PRINTS" id="PR00599">
    <property type="entry name" value="MAPEPTIDASE"/>
</dbReference>
<dbReference type="PANTHER" id="PTHR46112">
    <property type="entry name" value="AMINOPEPTIDASE"/>
    <property type="match status" value="1"/>
</dbReference>
<dbReference type="SUPFAM" id="SSF55920">
    <property type="entry name" value="Creatinase/aminopeptidase"/>
    <property type="match status" value="1"/>
</dbReference>
<name>Q01PS9_SOLUE</name>
<evidence type="ECO:0000256" key="3">
    <source>
        <dbReference type="ARBA" id="ARBA00022801"/>
    </source>
</evidence>